<evidence type="ECO:0000313" key="2">
    <source>
        <dbReference type="Proteomes" id="UP001558713"/>
    </source>
</evidence>
<gene>
    <name evidence="1" type="ORF">V5N11_017803</name>
</gene>
<name>A0ABD1ACF3_CARAN</name>
<accession>A0ABD1ACF3</accession>
<sequence>MILLLRFIIYRDEVLVAQTSRSNGGNTFWMLSVPKSAGSQMESSSNNTTAGHRAHLWPFFNLVGAGARAASQFMVGTEFSFPMDQYRGSPLQLCSFLAQPQQPTQNQGLSMLDSNLGMLAALNTYSRGRDSVWVDLTDLPT</sequence>
<comment type="caution">
    <text evidence="1">The sequence shown here is derived from an EMBL/GenBank/DDBJ whole genome shotgun (WGS) entry which is preliminary data.</text>
</comment>
<reference evidence="1 2" key="1">
    <citation type="submission" date="2024-04" db="EMBL/GenBank/DDBJ databases">
        <title>Genome assembly C_amara_ONT_v2.</title>
        <authorList>
            <person name="Yant L."/>
            <person name="Moore C."/>
            <person name="Slenker M."/>
        </authorList>
    </citation>
    <scope>NUCLEOTIDE SEQUENCE [LARGE SCALE GENOMIC DNA]</scope>
    <source>
        <tissue evidence="1">Leaf</tissue>
    </source>
</reference>
<dbReference type="EMBL" id="JBANAX010000535">
    <property type="protein sequence ID" value="KAL1204483.1"/>
    <property type="molecule type" value="Genomic_DNA"/>
</dbReference>
<evidence type="ECO:0000313" key="1">
    <source>
        <dbReference type="EMBL" id="KAL1204483.1"/>
    </source>
</evidence>
<proteinExistence type="predicted"/>
<keyword evidence="2" id="KW-1185">Reference proteome</keyword>
<dbReference type="AlphaFoldDB" id="A0ABD1ACF3"/>
<organism evidence="1 2">
    <name type="scientific">Cardamine amara subsp. amara</name>
    <dbReference type="NCBI Taxonomy" id="228776"/>
    <lineage>
        <taxon>Eukaryota</taxon>
        <taxon>Viridiplantae</taxon>
        <taxon>Streptophyta</taxon>
        <taxon>Embryophyta</taxon>
        <taxon>Tracheophyta</taxon>
        <taxon>Spermatophyta</taxon>
        <taxon>Magnoliopsida</taxon>
        <taxon>eudicotyledons</taxon>
        <taxon>Gunneridae</taxon>
        <taxon>Pentapetalae</taxon>
        <taxon>rosids</taxon>
        <taxon>malvids</taxon>
        <taxon>Brassicales</taxon>
        <taxon>Brassicaceae</taxon>
        <taxon>Cardamineae</taxon>
        <taxon>Cardamine</taxon>
    </lineage>
</organism>
<protein>
    <submittedName>
        <fullName evidence="1">Transcription factor TCP8</fullName>
    </submittedName>
</protein>
<dbReference type="Proteomes" id="UP001558713">
    <property type="component" value="Unassembled WGS sequence"/>
</dbReference>